<proteinExistence type="predicted"/>
<accession>A0A2W4VQN1</accession>
<reference evidence="2" key="1">
    <citation type="submission" date="2018-04" db="EMBL/GenBank/DDBJ databases">
        <authorList>
            <person name="Cornet L."/>
        </authorList>
    </citation>
    <scope>NUCLEOTIDE SEQUENCE [LARGE SCALE GENOMIC DNA]</scope>
</reference>
<sequence length="174" mass="19670">MQIVAGLLIRFFEECFADRPRSPQPNPKQPATLEVRYYVCQTTKETIHLSGFIRMKTKDLILQEMEAVPEPVLAEVLDFLQFLKAKRTLPEKQVTVVSATGENSIPLATLAMRSPEIANPLMAEPMPVRQMCDELKQALTQNGYTSREKIVELVQDVKREMLAEREAQSAATHA</sequence>
<comment type="caution">
    <text evidence="1">The sequence shown here is derived from an EMBL/GenBank/DDBJ whole genome shotgun (WGS) entry which is preliminary data.</text>
</comment>
<reference evidence="1 2" key="2">
    <citation type="submission" date="2018-06" db="EMBL/GenBank/DDBJ databases">
        <title>Metagenomic assembly of (sub)arctic Cyanobacteria and their associated microbiome from non-axenic cultures.</title>
        <authorList>
            <person name="Baurain D."/>
        </authorList>
    </citation>
    <scope>NUCLEOTIDE SEQUENCE [LARGE SCALE GENOMIC DNA]</scope>
    <source>
        <strain evidence="1">ULC129bin1</strain>
    </source>
</reference>
<evidence type="ECO:0000313" key="2">
    <source>
        <dbReference type="Proteomes" id="UP000249354"/>
    </source>
</evidence>
<protein>
    <submittedName>
        <fullName evidence="1">Uncharacterized protein</fullName>
    </submittedName>
</protein>
<dbReference type="EMBL" id="QBMC01000259">
    <property type="protein sequence ID" value="PZO09338.1"/>
    <property type="molecule type" value="Genomic_DNA"/>
</dbReference>
<dbReference type="AlphaFoldDB" id="A0A2W4VQN1"/>
<name>A0A2W4VQN1_9CYAN</name>
<dbReference type="Proteomes" id="UP000249354">
    <property type="component" value="Unassembled WGS sequence"/>
</dbReference>
<gene>
    <name evidence="1" type="ORF">DCF25_21820</name>
</gene>
<organism evidence="1 2">
    <name type="scientific">Leptolyngbya foveolarum</name>
    <dbReference type="NCBI Taxonomy" id="47253"/>
    <lineage>
        <taxon>Bacteria</taxon>
        <taxon>Bacillati</taxon>
        <taxon>Cyanobacteriota</taxon>
        <taxon>Cyanophyceae</taxon>
        <taxon>Leptolyngbyales</taxon>
        <taxon>Leptolyngbyaceae</taxon>
        <taxon>Leptolyngbya group</taxon>
        <taxon>Leptolyngbya</taxon>
    </lineage>
</organism>
<evidence type="ECO:0000313" key="1">
    <source>
        <dbReference type="EMBL" id="PZO09338.1"/>
    </source>
</evidence>